<dbReference type="EMBL" id="JBIPKE010000015">
    <property type="protein sequence ID" value="MFH6983700.1"/>
    <property type="molecule type" value="Genomic_DNA"/>
</dbReference>
<dbReference type="Proteomes" id="UP001610063">
    <property type="component" value="Unassembled WGS sequence"/>
</dbReference>
<comment type="caution">
    <text evidence="3">The sequence shown here is derived from an EMBL/GenBank/DDBJ whole genome shotgun (WGS) entry which is preliminary data.</text>
</comment>
<evidence type="ECO:0000259" key="2">
    <source>
        <dbReference type="Pfam" id="PF22497"/>
    </source>
</evidence>
<feature type="transmembrane region" description="Helical" evidence="1">
    <location>
        <begin position="62"/>
        <end position="81"/>
    </location>
</feature>
<keyword evidence="1" id="KW-1133">Transmembrane helix</keyword>
<evidence type="ECO:0000313" key="4">
    <source>
        <dbReference type="Proteomes" id="UP001610063"/>
    </source>
</evidence>
<keyword evidence="1" id="KW-0812">Transmembrane</keyword>
<protein>
    <submittedName>
        <fullName evidence="3">DUF6989 domain-containing protein</fullName>
    </submittedName>
</protein>
<dbReference type="RefSeq" id="WP_395417240.1">
    <property type="nucleotide sequence ID" value="NZ_JBIPKE010000015.1"/>
</dbReference>
<name>A0ABW7N8C1_9BACT</name>
<gene>
    <name evidence="3" type="ORF">ACHKAR_09630</name>
</gene>
<evidence type="ECO:0000256" key="1">
    <source>
        <dbReference type="SAM" id="Phobius"/>
    </source>
</evidence>
<feature type="transmembrane region" description="Helical" evidence="1">
    <location>
        <begin position="34"/>
        <end position="53"/>
    </location>
</feature>
<proteinExistence type="predicted"/>
<dbReference type="InterPro" id="IPR054258">
    <property type="entry name" value="DUF6989"/>
</dbReference>
<feature type="transmembrane region" description="Helical" evidence="1">
    <location>
        <begin position="198"/>
        <end position="218"/>
    </location>
</feature>
<evidence type="ECO:0000313" key="3">
    <source>
        <dbReference type="EMBL" id="MFH6983700.1"/>
    </source>
</evidence>
<reference evidence="3 4" key="1">
    <citation type="journal article" date="2013" name="Int. J. Syst. Evol. Microbiol.">
        <title>Marinoscillum luteum sp. nov., isolated from marine sediment.</title>
        <authorList>
            <person name="Cha I.T."/>
            <person name="Park S.J."/>
            <person name="Kim S.J."/>
            <person name="Kim J.G."/>
            <person name="Jung M.Y."/>
            <person name="Shin K.S."/>
            <person name="Kwon K.K."/>
            <person name="Yang S.H."/>
            <person name="Seo Y.S."/>
            <person name="Rhee S.K."/>
        </authorList>
    </citation>
    <scope>NUCLEOTIDE SEQUENCE [LARGE SCALE GENOMIC DNA]</scope>
    <source>
        <strain evidence="3 4">KCTC 23939</strain>
    </source>
</reference>
<accession>A0ABW7N8C1</accession>
<organism evidence="3 4">
    <name type="scientific">Marinoscillum luteum</name>
    <dbReference type="NCBI Taxonomy" id="861051"/>
    <lineage>
        <taxon>Bacteria</taxon>
        <taxon>Pseudomonadati</taxon>
        <taxon>Bacteroidota</taxon>
        <taxon>Cytophagia</taxon>
        <taxon>Cytophagales</taxon>
        <taxon>Reichenbachiellaceae</taxon>
        <taxon>Marinoscillum</taxon>
    </lineage>
</organism>
<dbReference type="Pfam" id="PF22497">
    <property type="entry name" value="DUF6989"/>
    <property type="match status" value="1"/>
</dbReference>
<feature type="transmembrane region" description="Helical" evidence="1">
    <location>
        <begin position="126"/>
        <end position="144"/>
    </location>
</feature>
<feature type="transmembrane region" description="Helical" evidence="1">
    <location>
        <begin position="164"/>
        <end position="186"/>
    </location>
</feature>
<feature type="transmembrane region" description="Helical" evidence="1">
    <location>
        <begin position="7"/>
        <end position="28"/>
    </location>
</feature>
<feature type="transmembrane region" description="Helical" evidence="1">
    <location>
        <begin position="101"/>
        <end position="119"/>
    </location>
</feature>
<feature type="domain" description="DUF6989" evidence="2">
    <location>
        <begin position="74"/>
        <end position="218"/>
    </location>
</feature>
<keyword evidence="4" id="KW-1185">Reference proteome</keyword>
<keyword evidence="1" id="KW-0472">Membrane</keyword>
<sequence>MITTNKKLTWFIVITQAVLMTWSIGSSILESGPLSAAIISYGLFGVYILYAFITRDSTLSRLILFGLAAGMMELFADHYLVDTINSLVYPGKEAMIWSSPAYMPFAWANVLIQLGYYGLLLSKWKGWPMAAIILGLAGAMYIPLYEHLAKDAGWWWYHPNAPMIFNAPVYVIICEGLISLSLPLLLTRSSNKGAISATVLGIICGLWIYLSALIAYWIGG</sequence>